<dbReference type="OrthoDB" id="9801753at2"/>
<dbReference type="AlphaFoldDB" id="A0A1I6LG74"/>
<keyword evidence="4" id="KW-1185">Reference proteome</keyword>
<protein>
    <recommendedName>
        <fullName evidence="1">Putative membrane protein insertion efficiency factor</fullName>
    </recommendedName>
</protein>
<dbReference type="InterPro" id="IPR002696">
    <property type="entry name" value="Membr_insert_effic_factor_YidD"/>
</dbReference>
<dbReference type="RefSeq" id="WP_089836630.1">
    <property type="nucleotide sequence ID" value="NZ_FOZL01000001.1"/>
</dbReference>
<feature type="region of interest" description="Disordered" evidence="2">
    <location>
        <begin position="70"/>
        <end position="90"/>
    </location>
</feature>
<sequence>MSDEAPNPLLRFAFRTYKSLFSPLIHAISPTQCKFLPTCSEYAYIALSRHGFLRGSLLAARRIARCHPFAAGGLDPVPPSKTKPQHLSSK</sequence>
<evidence type="ECO:0000256" key="2">
    <source>
        <dbReference type="SAM" id="MobiDB-lite"/>
    </source>
</evidence>
<dbReference type="PANTHER" id="PTHR33383">
    <property type="entry name" value="MEMBRANE PROTEIN INSERTION EFFICIENCY FACTOR-RELATED"/>
    <property type="match status" value="1"/>
</dbReference>
<keyword evidence="1" id="KW-0472">Membrane</keyword>
<proteinExistence type="inferred from homology"/>
<dbReference type="Pfam" id="PF01809">
    <property type="entry name" value="YidD"/>
    <property type="match status" value="1"/>
</dbReference>
<dbReference type="EMBL" id="FOZL01000001">
    <property type="protein sequence ID" value="SFS02505.1"/>
    <property type="molecule type" value="Genomic_DNA"/>
</dbReference>
<evidence type="ECO:0000256" key="1">
    <source>
        <dbReference type="HAMAP-Rule" id="MF_00386"/>
    </source>
</evidence>
<comment type="similarity">
    <text evidence="1">Belongs to the UPF0161 family.</text>
</comment>
<dbReference type="STRING" id="474950.SAMN05421771_0686"/>
<gene>
    <name evidence="3" type="ORF">SAMN05421771_0686</name>
</gene>
<comment type="subcellular location">
    <subcellularLocation>
        <location evidence="1">Cell membrane</location>
        <topology evidence="1">Peripheral membrane protein</topology>
        <orientation evidence="1">Cytoplasmic side</orientation>
    </subcellularLocation>
</comment>
<reference evidence="3 4" key="1">
    <citation type="submission" date="2016-10" db="EMBL/GenBank/DDBJ databases">
        <authorList>
            <person name="de Groot N.N."/>
        </authorList>
    </citation>
    <scope>NUCLEOTIDE SEQUENCE [LARGE SCALE GENOMIC DNA]</scope>
    <source>
        <strain evidence="3 4">DSM 21001</strain>
    </source>
</reference>
<dbReference type="HAMAP" id="MF_00386">
    <property type="entry name" value="UPF0161_YidD"/>
    <property type="match status" value="1"/>
</dbReference>
<organism evidence="3 4">
    <name type="scientific">Granulicella pectinivorans</name>
    <dbReference type="NCBI Taxonomy" id="474950"/>
    <lineage>
        <taxon>Bacteria</taxon>
        <taxon>Pseudomonadati</taxon>
        <taxon>Acidobacteriota</taxon>
        <taxon>Terriglobia</taxon>
        <taxon>Terriglobales</taxon>
        <taxon>Acidobacteriaceae</taxon>
        <taxon>Granulicella</taxon>
    </lineage>
</organism>
<keyword evidence="1" id="KW-1003">Cell membrane</keyword>
<evidence type="ECO:0000313" key="4">
    <source>
        <dbReference type="Proteomes" id="UP000199024"/>
    </source>
</evidence>
<evidence type="ECO:0000313" key="3">
    <source>
        <dbReference type="EMBL" id="SFS02505.1"/>
    </source>
</evidence>
<dbReference type="SMART" id="SM01234">
    <property type="entry name" value="Haemolytic"/>
    <property type="match status" value="1"/>
</dbReference>
<dbReference type="PANTHER" id="PTHR33383:SF1">
    <property type="entry name" value="MEMBRANE PROTEIN INSERTION EFFICIENCY FACTOR-RELATED"/>
    <property type="match status" value="1"/>
</dbReference>
<comment type="function">
    <text evidence="1">Could be involved in insertion of integral membrane proteins into the membrane.</text>
</comment>
<dbReference type="Proteomes" id="UP000199024">
    <property type="component" value="Unassembled WGS sequence"/>
</dbReference>
<dbReference type="GO" id="GO:0005886">
    <property type="term" value="C:plasma membrane"/>
    <property type="evidence" value="ECO:0007669"/>
    <property type="project" value="UniProtKB-SubCell"/>
</dbReference>
<name>A0A1I6LG74_9BACT</name>
<accession>A0A1I6LG74</accession>
<dbReference type="NCBIfam" id="TIGR00278">
    <property type="entry name" value="membrane protein insertion efficiency factor YidD"/>
    <property type="match status" value="1"/>
</dbReference>